<protein>
    <recommendedName>
        <fullName evidence="11">glucomannan 4-beta-mannosyltransferase</fullName>
        <ecNumber evidence="11">2.4.1.32</ecNumber>
    </recommendedName>
</protein>
<evidence type="ECO:0000256" key="1">
    <source>
        <dbReference type="ARBA" id="ARBA00004653"/>
    </source>
</evidence>
<feature type="transmembrane region" description="Helical" evidence="12">
    <location>
        <begin position="557"/>
        <end position="580"/>
    </location>
</feature>
<dbReference type="Proteomes" id="UP001327560">
    <property type="component" value="Chromosome 9"/>
</dbReference>
<accession>A0AAQ3L540</accession>
<dbReference type="Gene3D" id="3.90.550.10">
    <property type="entry name" value="Spore Coat Polysaccharide Biosynthesis Protein SpsA, Chain A"/>
    <property type="match status" value="1"/>
</dbReference>
<evidence type="ECO:0000256" key="12">
    <source>
        <dbReference type="SAM" id="Phobius"/>
    </source>
</evidence>
<dbReference type="GO" id="GO:0071555">
    <property type="term" value="P:cell wall organization"/>
    <property type="evidence" value="ECO:0007669"/>
    <property type="project" value="UniProtKB-KW"/>
</dbReference>
<dbReference type="SUPFAM" id="SSF53448">
    <property type="entry name" value="Nucleotide-diphospho-sugar transferases"/>
    <property type="match status" value="1"/>
</dbReference>
<keyword evidence="5 12" id="KW-1133">Transmembrane helix</keyword>
<dbReference type="GO" id="GO:0000139">
    <property type="term" value="C:Golgi membrane"/>
    <property type="evidence" value="ECO:0007669"/>
    <property type="project" value="UniProtKB-SubCell"/>
</dbReference>
<dbReference type="Pfam" id="PF13632">
    <property type="entry name" value="Glyco_trans_2_3"/>
    <property type="match status" value="1"/>
</dbReference>
<evidence type="ECO:0000256" key="8">
    <source>
        <dbReference type="ARBA" id="ARBA00023316"/>
    </source>
</evidence>
<keyword evidence="2" id="KW-0328">Glycosyltransferase</keyword>
<name>A0AAQ3L540_9LILI</name>
<organism evidence="14 15">
    <name type="scientific">Canna indica</name>
    <name type="common">Indian-shot</name>
    <dbReference type="NCBI Taxonomy" id="4628"/>
    <lineage>
        <taxon>Eukaryota</taxon>
        <taxon>Viridiplantae</taxon>
        <taxon>Streptophyta</taxon>
        <taxon>Embryophyta</taxon>
        <taxon>Tracheophyta</taxon>
        <taxon>Spermatophyta</taxon>
        <taxon>Magnoliopsida</taxon>
        <taxon>Liliopsida</taxon>
        <taxon>Zingiberales</taxon>
        <taxon>Cannaceae</taxon>
        <taxon>Canna</taxon>
    </lineage>
</organism>
<dbReference type="PANTHER" id="PTHR32044:SF21">
    <property type="entry name" value="GLUCOMANNAN 4-BETA-MANNOSYLTRANSFERASE 3-RELATED"/>
    <property type="match status" value="1"/>
</dbReference>
<evidence type="ECO:0000256" key="4">
    <source>
        <dbReference type="ARBA" id="ARBA00022692"/>
    </source>
</evidence>
<dbReference type="AlphaFoldDB" id="A0AAQ3L540"/>
<evidence type="ECO:0000256" key="9">
    <source>
        <dbReference type="ARBA" id="ARBA00051800"/>
    </source>
</evidence>
<evidence type="ECO:0000256" key="5">
    <source>
        <dbReference type="ARBA" id="ARBA00022989"/>
    </source>
</evidence>
<reference evidence="14 15" key="1">
    <citation type="submission" date="2023-10" db="EMBL/GenBank/DDBJ databases">
        <title>Chromosome-scale genome assembly provides insights into flower coloration mechanisms of Canna indica.</title>
        <authorList>
            <person name="Li C."/>
        </authorList>
    </citation>
    <scope>NUCLEOTIDE SEQUENCE [LARGE SCALE GENOMIC DNA]</scope>
    <source>
        <tissue evidence="14">Flower</tissue>
    </source>
</reference>
<dbReference type="EMBL" id="CP136898">
    <property type="protein sequence ID" value="WOL20270.1"/>
    <property type="molecule type" value="Genomic_DNA"/>
</dbReference>
<evidence type="ECO:0000256" key="7">
    <source>
        <dbReference type="ARBA" id="ARBA00023136"/>
    </source>
</evidence>
<evidence type="ECO:0000256" key="2">
    <source>
        <dbReference type="ARBA" id="ARBA00022676"/>
    </source>
</evidence>
<feature type="transmembrane region" description="Helical" evidence="12">
    <location>
        <begin position="49"/>
        <end position="68"/>
    </location>
</feature>
<keyword evidence="8" id="KW-0961">Cell wall biogenesis/degradation</keyword>
<dbReference type="InterPro" id="IPR029044">
    <property type="entry name" value="Nucleotide-diphossugar_trans"/>
</dbReference>
<gene>
    <name evidence="14" type="ORF">Cni_G29074</name>
</gene>
<feature type="transmembrane region" description="Helical" evidence="12">
    <location>
        <begin position="88"/>
        <end position="109"/>
    </location>
</feature>
<proteinExistence type="inferred from homology"/>
<comment type="catalytic activity">
    <reaction evidence="9">
        <text>GDP-mannose + (glucomannan)n = GDP + (glucomannan)n+1.</text>
        <dbReference type="EC" id="2.4.1.32"/>
    </reaction>
</comment>
<feature type="domain" description="Glycosyltransferase 2-like" evidence="13">
    <location>
        <begin position="241"/>
        <end position="433"/>
    </location>
</feature>
<keyword evidence="15" id="KW-1185">Reference proteome</keyword>
<feature type="transmembrane region" description="Helical" evidence="12">
    <location>
        <begin position="15"/>
        <end position="37"/>
    </location>
</feature>
<sequence length="582" mass="66213">MSERRRLGLDFHGQVFLHFLSASSISTSSFNLAASLAEEGNAQGFSGGRVLGFFGSLWSAAPFGFGEVQLGLTWEQAGDIWVRARGGVVAPVLRIAVALCMVMSVMLVFEKILMGATSLFSKVFSQWRPRRRYKFEPIGEDLEVGYPTVLVQIPMYNEKQVYKLSIGAACGLSWPLDRLIIQVLDDSTDPEIKNLVEEECKTWRSKGFSIKYEIRDNRHGYKAGALKEGMKHSYVGQCDFVVIFDADFQPETDFLIETIPFLIHNPDIALVQTRWKFVNSNECMITRIQEMSMDYHFKVEQESGSTMYSFFGFNGTAGVWRISALEEAGGWKDRTTVEDMDLAVRATLCGWKFVYLGNVKVKSELPSTLKALRSQQFRWSCGPANLFRKIHLEILKTKKVAAKKKIYLIYSFFIVRRILSHTVTFMFYCVVIPFSVFVPEVKVTPWGVVYIPTTITLLNSVGTPSSFHLLLFWIFYENVMSMHRMRAVMTGLFETGKVNEWVVTKKLGNKSQEDKTEQPCKQSTLNISGRFLLPELGMALYLFICACYDFRHGKNNYCFYIFPQAITFFIVGIGYVGTFIPS</sequence>
<keyword evidence="6" id="KW-0333">Golgi apparatus</keyword>
<keyword evidence="4 12" id="KW-0812">Transmembrane</keyword>
<keyword evidence="7 12" id="KW-0472">Membrane</keyword>
<evidence type="ECO:0000259" key="13">
    <source>
        <dbReference type="Pfam" id="PF13632"/>
    </source>
</evidence>
<comment type="similarity">
    <text evidence="10">Belongs to the glycosyltransferase 2 family. Plant cellulose synthase-like A subfamily.</text>
</comment>
<evidence type="ECO:0000256" key="11">
    <source>
        <dbReference type="ARBA" id="ARBA00066505"/>
    </source>
</evidence>
<dbReference type="PANTHER" id="PTHR32044">
    <property type="entry name" value="GLUCOMANNAN 4-BETA-MANNOSYLTRANSFERASE 9"/>
    <property type="match status" value="1"/>
</dbReference>
<dbReference type="CDD" id="cd06437">
    <property type="entry name" value="CESA_CaSu_A2"/>
    <property type="match status" value="1"/>
</dbReference>
<comment type="subcellular location">
    <subcellularLocation>
        <location evidence="1">Golgi apparatus membrane</location>
        <topology evidence="1">Multi-pass membrane protein</topology>
    </subcellularLocation>
</comment>
<dbReference type="GO" id="GO:0047259">
    <property type="term" value="F:glucomannan 4-beta-mannosyltransferase activity"/>
    <property type="evidence" value="ECO:0007669"/>
    <property type="project" value="UniProtKB-EC"/>
</dbReference>
<evidence type="ECO:0000313" key="15">
    <source>
        <dbReference type="Proteomes" id="UP001327560"/>
    </source>
</evidence>
<evidence type="ECO:0000256" key="6">
    <source>
        <dbReference type="ARBA" id="ARBA00023034"/>
    </source>
</evidence>
<keyword evidence="3" id="KW-0808">Transferase</keyword>
<dbReference type="FunFam" id="3.90.550.10:FF:000015">
    <property type="entry name" value="Glucomannan 4-beta-mannosyltransferase 9"/>
    <property type="match status" value="1"/>
</dbReference>
<evidence type="ECO:0000256" key="10">
    <source>
        <dbReference type="ARBA" id="ARBA00060879"/>
    </source>
</evidence>
<evidence type="ECO:0000313" key="14">
    <source>
        <dbReference type="EMBL" id="WOL20270.1"/>
    </source>
</evidence>
<dbReference type="GO" id="GO:0051753">
    <property type="term" value="F:mannan synthase activity"/>
    <property type="evidence" value="ECO:0007669"/>
    <property type="project" value="TreeGrafter"/>
</dbReference>
<feature type="transmembrane region" description="Helical" evidence="12">
    <location>
        <begin position="449"/>
        <end position="476"/>
    </location>
</feature>
<dbReference type="InterPro" id="IPR001173">
    <property type="entry name" value="Glyco_trans_2-like"/>
</dbReference>
<dbReference type="EC" id="2.4.1.32" evidence="11"/>
<feature type="transmembrane region" description="Helical" evidence="12">
    <location>
        <begin position="406"/>
        <end position="437"/>
    </location>
</feature>
<evidence type="ECO:0000256" key="3">
    <source>
        <dbReference type="ARBA" id="ARBA00022679"/>
    </source>
</evidence>